<keyword evidence="1" id="KW-1133">Transmembrane helix</keyword>
<comment type="caution">
    <text evidence="2">The sequence shown here is derived from an EMBL/GenBank/DDBJ whole genome shotgun (WGS) entry which is preliminary data.</text>
</comment>
<feature type="transmembrane region" description="Helical" evidence="1">
    <location>
        <begin position="7"/>
        <end position="28"/>
    </location>
</feature>
<sequence length="142" mass="16210">MARISNEILGLIFILSYIGLLCCLWIWIGPIFLLLCMIFWGLPLLIISIPWLGLWIFTRFKSLVLIGYLASLLNGYYLLLIFKAFHLERIMDTAGHSIPLSPWLSVAIIAFDGLFLSVSTLGFYKNLILALFKKEDLDNELP</sequence>
<organism evidence="2 3">
    <name type="scientific">Streptococcus intermedius</name>
    <dbReference type="NCBI Taxonomy" id="1338"/>
    <lineage>
        <taxon>Bacteria</taxon>
        <taxon>Bacillati</taxon>
        <taxon>Bacillota</taxon>
        <taxon>Bacilli</taxon>
        <taxon>Lactobacillales</taxon>
        <taxon>Streptococcaceae</taxon>
        <taxon>Streptococcus</taxon>
        <taxon>Streptococcus anginosus group</taxon>
    </lineage>
</organism>
<dbReference type="EMBL" id="RJOO01000001">
    <property type="protein sequence ID" value="RSJ24649.1"/>
    <property type="molecule type" value="Genomic_DNA"/>
</dbReference>
<evidence type="ECO:0000313" key="2">
    <source>
        <dbReference type="EMBL" id="RSJ24649.1"/>
    </source>
</evidence>
<proteinExistence type="predicted"/>
<feature type="transmembrane region" description="Helical" evidence="1">
    <location>
        <begin position="63"/>
        <end position="82"/>
    </location>
</feature>
<dbReference type="Proteomes" id="UP000267137">
    <property type="component" value="Unassembled WGS sequence"/>
</dbReference>
<dbReference type="RefSeq" id="WP_003072107.1">
    <property type="nucleotide sequence ID" value="NZ_BHYT01000025.1"/>
</dbReference>
<feature type="transmembrane region" description="Helical" evidence="1">
    <location>
        <begin position="34"/>
        <end position="56"/>
    </location>
</feature>
<keyword evidence="1" id="KW-0812">Transmembrane</keyword>
<reference evidence="2 3" key="1">
    <citation type="submission" date="2018-11" db="EMBL/GenBank/DDBJ databases">
        <title>Species Designations Belie Phenotypic and Genotypic Heterogeneity in Oral Streptococci.</title>
        <authorList>
            <person name="Velsko I."/>
        </authorList>
    </citation>
    <scope>NUCLEOTIDE SEQUENCE [LARGE SCALE GENOMIC DNA]</scope>
    <source>
        <strain evidence="2 3">KLC02</strain>
    </source>
</reference>
<dbReference type="AlphaFoldDB" id="A0AAE8G4Z4"/>
<gene>
    <name evidence="2" type="ORF">D8827_02530</name>
</gene>
<protein>
    <submittedName>
        <fullName evidence="2">Uncharacterized protein</fullName>
    </submittedName>
</protein>
<feature type="transmembrane region" description="Helical" evidence="1">
    <location>
        <begin position="102"/>
        <end position="124"/>
    </location>
</feature>
<evidence type="ECO:0000313" key="3">
    <source>
        <dbReference type="Proteomes" id="UP000267137"/>
    </source>
</evidence>
<keyword evidence="1" id="KW-0472">Membrane</keyword>
<evidence type="ECO:0000256" key="1">
    <source>
        <dbReference type="SAM" id="Phobius"/>
    </source>
</evidence>
<accession>A0AAE8G4Z4</accession>
<name>A0AAE8G4Z4_STRIT</name>